<sequence>MSDDKKRLSRRKFMVGGGAALTTAFVPMGAHTAAAASQGTFAGGSLQVWSCGGLAEAFMPANAKFEQAMGGSISYTGAFAGALGKSLLGGSARTEVFAPRVLKLAQALKGQGKMLSFQPLCFTEYVLVTPKGNPAGIASIKDLKKDGVKTLCSPDSSPPGGAAAMGVLKKSGVVKEATANSIYLGSCVQHDVADVAAGKADAAVVERRITRLPRYREAFEVIPIPEEYFPAPPIPFTIGMMKWAENRDMAMAFIDFICGEEGQACFREAGFIPALSDEGRRLAEKYGVKDV</sequence>
<dbReference type="GO" id="GO:0030973">
    <property type="term" value="F:molybdate ion binding"/>
    <property type="evidence" value="ECO:0007669"/>
    <property type="project" value="TreeGrafter"/>
</dbReference>
<gene>
    <name evidence="2" type="ORF">BerOc1_03266</name>
</gene>
<protein>
    <submittedName>
        <fullName evidence="2">Molybdate ABC transporter periplasmic molybdate-binding protein</fullName>
    </submittedName>
</protein>
<dbReference type="PANTHER" id="PTHR30632">
    <property type="entry name" value="MOLYBDATE-BINDING PERIPLASMIC PROTEIN"/>
    <property type="match status" value="1"/>
</dbReference>
<evidence type="ECO:0000313" key="3">
    <source>
        <dbReference type="Proteomes" id="UP000181901"/>
    </source>
</evidence>
<dbReference type="RefSeq" id="WP_071546762.1">
    <property type="nucleotide sequence ID" value="NZ_LKAQ01000004.1"/>
</dbReference>
<dbReference type="EMBL" id="LKAQ01000004">
    <property type="protein sequence ID" value="OIQ51316.1"/>
    <property type="molecule type" value="Genomic_DNA"/>
</dbReference>
<dbReference type="GO" id="GO:0051536">
    <property type="term" value="F:iron-sulfur cluster binding"/>
    <property type="evidence" value="ECO:0007669"/>
    <property type="project" value="UniProtKB-KW"/>
</dbReference>
<dbReference type="OrthoDB" id="9786399at2"/>
<keyword evidence="3" id="KW-1185">Reference proteome</keyword>
<dbReference type="Proteomes" id="UP000181901">
    <property type="component" value="Unassembled WGS sequence"/>
</dbReference>
<dbReference type="PANTHER" id="PTHR30632:SF0">
    <property type="entry name" value="SULFATE-BINDING PROTEIN"/>
    <property type="match status" value="1"/>
</dbReference>
<dbReference type="Pfam" id="PF13531">
    <property type="entry name" value="SBP_bac_11"/>
    <property type="match status" value="1"/>
</dbReference>
<dbReference type="SUPFAM" id="SSF53850">
    <property type="entry name" value="Periplasmic binding protein-like II"/>
    <property type="match status" value="1"/>
</dbReference>
<keyword evidence="1" id="KW-0408">Iron</keyword>
<evidence type="ECO:0000256" key="1">
    <source>
        <dbReference type="ARBA" id="ARBA00023014"/>
    </source>
</evidence>
<dbReference type="GO" id="GO:0015689">
    <property type="term" value="P:molybdate ion transport"/>
    <property type="evidence" value="ECO:0007669"/>
    <property type="project" value="TreeGrafter"/>
</dbReference>
<accession>A0A1J5MZP9</accession>
<dbReference type="InterPro" id="IPR050682">
    <property type="entry name" value="ModA/WtpA"/>
</dbReference>
<keyword evidence="1" id="KW-0411">Iron-sulfur</keyword>
<keyword evidence="1" id="KW-0479">Metal-binding</keyword>
<proteinExistence type="predicted"/>
<organism evidence="2 3">
    <name type="scientific">Pseudodesulfovibrio hydrargyri</name>
    <dbReference type="NCBI Taxonomy" id="2125990"/>
    <lineage>
        <taxon>Bacteria</taxon>
        <taxon>Pseudomonadati</taxon>
        <taxon>Thermodesulfobacteriota</taxon>
        <taxon>Desulfovibrionia</taxon>
        <taxon>Desulfovibrionales</taxon>
        <taxon>Desulfovibrionaceae</taxon>
    </lineage>
</organism>
<reference evidence="2 3" key="1">
    <citation type="submission" date="2015-09" db="EMBL/GenBank/DDBJ databases">
        <title>Genome of Desulfovibrio dechloracetivorans BerOc1, a mercury methylating strain isolated from highly hydrocarbons and metals contaminated coastal sediments.</title>
        <authorList>
            <person name="Goni Urriza M."/>
            <person name="Gassie C."/>
            <person name="Bouchez O."/>
            <person name="Klopp C."/>
            <person name="Ranchou-Peyruse A."/>
            <person name="Remy G."/>
        </authorList>
    </citation>
    <scope>NUCLEOTIDE SEQUENCE [LARGE SCALE GENOMIC DNA]</scope>
    <source>
        <strain evidence="2 3">BerOc1</strain>
    </source>
</reference>
<dbReference type="PROSITE" id="PS51318">
    <property type="entry name" value="TAT"/>
    <property type="match status" value="1"/>
</dbReference>
<dbReference type="AlphaFoldDB" id="A0A1J5MZP9"/>
<comment type="caution">
    <text evidence="2">The sequence shown here is derived from an EMBL/GenBank/DDBJ whole genome shotgun (WGS) entry which is preliminary data.</text>
</comment>
<dbReference type="InterPro" id="IPR006311">
    <property type="entry name" value="TAT_signal"/>
</dbReference>
<evidence type="ECO:0000313" key="2">
    <source>
        <dbReference type="EMBL" id="OIQ51316.1"/>
    </source>
</evidence>
<name>A0A1J5MZP9_9BACT</name>
<dbReference type="Gene3D" id="3.40.190.10">
    <property type="entry name" value="Periplasmic binding protein-like II"/>
    <property type="match status" value="2"/>
</dbReference>